<dbReference type="HOGENOM" id="CLU_1260823_0_0_7"/>
<gene>
    <name evidence="2" type="ordered locus">STAUR_7022</name>
</gene>
<organism evidence="2 3">
    <name type="scientific">Stigmatella aurantiaca (strain DW4/3-1)</name>
    <dbReference type="NCBI Taxonomy" id="378806"/>
    <lineage>
        <taxon>Bacteria</taxon>
        <taxon>Pseudomonadati</taxon>
        <taxon>Myxococcota</taxon>
        <taxon>Myxococcia</taxon>
        <taxon>Myxococcales</taxon>
        <taxon>Cystobacterineae</taxon>
        <taxon>Archangiaceae</taxon>
        <taxon>Stigmatella</taxon>
    </lineage>
</organism>
<dbReference type="AlphaFoldDB" id="E3FW57"/>
<feature type="domain" description="LysR substrate-binding" evidence="1">
    <location>
        <begin position="113"/>
        <end position="209"/>
    </location>
</feature>
<dbReference type="Proteomes" id="UP000001351">
    <property type="component" value="Chromosome"/>
</dbReference>
<evidence type="ECO:0000313" key="2">
    <source>
        <dbReference type="EMBL" id="ADO74778.1"/>
    </source>
</evidence>
<evidence type="ECO:0000259" key="1">
    <source>
        <dbReference type="Pfam" id="PF03466"/>
    </source>
</evidence>
<proteinExistence type="predicted"/>
<dbReference type="KEGG" id="sur:STAUR_7022"/>
<reference evidence="2 3" key="1">
    <citation type="journal article" date="2011" name="Mol. Biol. Evol.">
        <title>Comparative genomic analysis of fruiting body formation in Myxococcales.</title>
        <authorList>
            <person name="Huntley S."/>
            <person name="Hamann N."/>
            <person name="Wegener-Feldbrugge S."/>
            <person name="Treuner-Lange A."/>
            <person name="Kube M."/>
            <person name="Reinhardt R."/>
            <person name="Klages S."/>
            <person name="Muller R."/>
            <person name="Ronning C.M."/>
            <person name="Nierman W.C."/>
            <person name="Sogaard-Andersen L."/>
        </authorList>
    </citation>
    <scope>NUCLEOTIDE SEQUENCE [LARGE SCALE GENOMIC DNA]</scope>
    <source>
        <strain evidence="2 3">DW4/3-1</strain>
    </source>
</reference>
<dbReference type="Gene3D" id="3.40.190.290">
    <property type="match status" value="1"/>
</dbReference>
<dbReference type="EMBL" id="CP002271">
    <property type="protein sequence ID" value="ADO74778.1"/>
    <property type="molecule type" value="Genomic_DNA"/>
</dbReference>
<dbReference type="RefSeq" id="WP_013377617.1">
    <property type="nucleotide sequence ID" value="NC_014623.1"/>
</dbReference>
<sequence>MAVVAEALRSEHLTVMSLPRLCGAPARCVAARQEPPLRPCRRGGGTNLSDKQTGSARLRLARRPCEFLRTRSTRNVGGPHNRGRLMMQVPGTRRPCRATWCRAPVALISALRSWRRRHTSRRGVRPRSRRRCFPTNASATGRFVLQAALDGAGFASLSDAAVRPHLDSGRLVRVLQRHSPRFGGHQLFHPSGRLVRAGLRAFMAIVKEKRRWESPALTP</sequence>
<evidence type="ECO:0000313" key="3">
    <source>
        <dbReference type="Proteomes" id="UP000001351"/>
    </source>
</evidence>
<dbReference type="InterPro" id="IPR005119">
    <property type="entry name" value="LysR_subst-bd"/>
</dbReference>
<accession>E3FW57</accession>
<keyword evidence="3" id="KW-1185">Reference proteome</keyword>
<dbReference type="SUPFAM" id="SSF53850">
    <property type="entry name" value="Periplasmic binding protein-like II"/>
    <property type="match status" value="1"/>
</dbReference>
<dbReference type="STRING" id="378806.STAUR_7022"/>
<dbReference type="Pfam" id="PF03466">
    <property type="entry name" value="LysR_substrate"/>
    <property type="match status" value="1"/>
</dbReference>
<protein>
    <submittedName>
        <fullName evidence="2">Transcriptional regulator, LysR domain protein</fullName>
    </submittedName>
</protein>
<name>E3FW57_STIAD</name>
<dbReference type="eggNOG" id="COG0583">
    <property type="taxonomic scope" value="Bacteria"/>
</dbReference>